<name>A0AAV4TZY5_9ARAC</name>
<evidence type="ECO:0000313" key="2">
    <source>
        <dbReference type="EMBL" id="GIY51065.1"/>
    </source>
</evidence>
<evidence type="ECO:0000313" key="3">
    <source>
        <dbReference type="Proteomes" id="UP001054837"/>
    </source>
</evidence>
<dbReference type="Gene3D" id="2.60.40.10">
    <property type="entry name" value="Immunoglobulins"/>
    <property type="match status" value="1"/>
</dbReference>
<dbReference type="AlphaFoldDB" id="A0AAV4TZY5"/>
<proteinExistence type="predicted"/>
<reference evidence="2 3" key="1">
    <citation type="submission" date="2021-06" db="EMBL/GenBank/DDBJ databases">
        <title>Caerostris darwini draft genome.</title>
        <authorList>
            <person name="Kono N."/>
            <person name="Arakawa K."/>
        </authorList>
    </citation>
    <scope>NUCLEOTIDE SEQUENCE [LARGE SCALE GENOMIC DNA]</scope>
</reference>
<dbReference type="SUPFAM" id="SSF48726">
    <property type="entry name" value="Immunoglobulin"/>
    <property type="match status" value="1"/>
</dbReference>
<gene>
    <name evidence="2" type="ORF">CDAR_200632</name>
</gene>
<keyword evidence="3" id="KW-1185">Reference proteome</keyword>
<dbReference type="InterPro" id="IPR013098">
    <property type="entry name" value="Ig_I-set"/>
</dbReference>
<dbReference type="Proteomes" id="UP001054837">
    <property type="component" value="Unassembled WGS sequence"/>
</dbReference>
<dbReference type="Pfam" id="PF07679">
    <property type="entry name" value="I-set"/>
    <property type="match status" value="1"/>
</dbReference>
<feature type="domain" description="Immunoglobulin I-set" evidence="1">
    <location>
        <begin position="57"/>
        <end position="146"/>
    </location>
</feature>
<dbReference type="InterPro" id="IPR036179">
    <property type="entry name" value="Ig-like_dom_sf"/>
</dbReference>
<evidence type="ECO:0000259" key="1">
    <source>
        <dbReference type="Pfam" id="PF07679"/>
    </source>
</evidence>
<protein>
    <recommendedName>
        <fullName evidence="1">Immunoglobulin I-set domain-containing protein</fullName>
    </recommendedName>
</protein>
<sequence>MYNNAILQDFYIEAIVLSDLLQIFEKPSFKGPCGVQRNFDVRIALLPGDHQTGIVKPKITTYPGLVISRKKSDADVKISLDATRPFETRLLKDLKKVRQDDRLNIEILKDGIVVHISNVRDTDAGTYLVIVTNQYGSDDAVFDFHVIGSKSLSADDDFSLEEYDDDDDESIPAIGDNLEYSERIILAAAVSNKESSAMEEIRYEEMINLARRRWSDEDFHIFSNFQEDVIEDDHTYFKKPRSR</sequence>
<accession>A0AAV4TZY5</accession>
<dbReference type="InterPro" id="IPR013783">
    <property type="entry name" value="Ig-like_fold"/>
</dbReference>
<organism evidence="2 3">
    <name type="scientific">Caerostris darwini</name>
    <dbReference type="NCBI Taxonomy" id="1538125"/>
    <lineage>
        <taxon>Eukaryota</taxon>
        <taxon>Metazoa</taxon>
        <taxon>Ecdysozoa</taxon>
        <taxon>Arthropoda</taxon>
        <taxon>Chelicerata</taxon>
        <taxon>Arachnida</taxon>
        <taxon>Araneae</taxon>
        <taxon>Araneomorphae</taxon>
        <taxon>Entelegynae</taxon>
        <taxon>Araneoidea</taxon>
        <taxon>Araneidae</taxon>
        <taxon>Caerostris</taxon>
    </lineage>
</organism>
<comment type="caution">
    <text evidence="2">The sequence shown here is derived from an EMBL/GenBank/DDBJ whole genome shotgun (WGS) entry which is preliminary data.</text>
</comment>
<dbReference type="EMBL" id="BPLQ01010494">
    <property type="protein sequence ID" value="GIY51065.1"/>
    <property type="molecule type" value="Genomic_DNA"/>
</dbReference>